<feature type="repeat" description="ANK" evidence="3">
    <location>
        <begin position="137"/>
        <end position="162"/>
    </location>
</feature>
<evidence type="ECO:0000256" key="2">
    <source>
        <dbReference type="ARBA" id="ARBA00023043"/>
    </source>
</evidence>
<feature type="repeat" description="ANK" evidence="3">
    <location>
        <begin position="104"/>
        <end position="136"/>
    </location>
</feature>
<gene>
    <name evidence="4" type="ORF">JG688_00014656</name>
</gene>
<keyword evidence="2 3" id="KW-0040">ANK repeat</keyword>
<dbReference type="SMART" id="SM00248">
    <property type="entry name" value="ANK"/>
    <property type="match status" value="5"/>
</dbReference>
<keyword evidence="1" id="KW-0677">Repeat</keyword>
<proteinExistence type="predicted"/>
<protein>
    <submittedName>
        <fullName evidence="4">Uncharacterized protein</fullName>
    </submittedName>
</protein>
<dbReference type="PANTHER" id="PTHR24166:SF48">
    <property type="entry name" value="PROTEIN VAPYRIN"/>
    <property type="match status" value="1"/>
</dbReference>
<keyword evidence="5" id="KW-1185">Reference proteome</keyword>
<evidence type="ECO:0000256" key="1">
    <source>
        <dbReference type="ARBA" id="ARBA00022737"/>
    </source>
</evidence>
<dbReference type="Proteomes" id="UP000709295">
    <property type="component" value="Unassembled WGS sequence"/>
</dbReference>
<dbReference type="EMBL" id="JAENGY010001433">
    <property type="protein sequence ID" value="KAG6949379.1"/>
    <property type="molecule type" value="Genomic_DNA"/>
</dbReference>
<sequence>MADERLRAACECGDLEEVQQLVEGDEGVHIDAGDTDTGWTPLILASWHGHLHVVRYLLERGAEVDVADSGGSTAVRFAASEGHPDILRELTERGGADLNVADMNGWTPLLLASWGGHVDVVRYLLEHGADVDARDSGGSSPLRFAASEGRLEVVKLLVEVGSARVNQYDERGWTPLILASWYGHYNVVKFLLEHGAQIDVILMQASWKFFLIAALT</sequence>
<accession>A0A8J5M0C5</accession>
<evidence type="ECO:0000256" key="3">
    <source>
        <dbReference type="PROSITE-ProRule" id="PRU00023"/>
    </source>
</evidence>
<dbReference type="PROSITE" id="PS50297">
    <property type="entry name" value="ANK_REP_REGION"/>
    <property type="match status" value="4"/>
</dbReference>
<dbReference type="AlphaFoldDB" id="A0A8J5M0C5"/>
<organism evidence="4 5">
    <name type="scientific">Phytophthora aleatoria</name>
    <dbReference type="NCBI Taxonomy" id="2496075"/>
    <lineage>
        <taxon>Eukaryota</taxon>
        <taxon>Sar</taxon>
        <taxon>Stramenopiles</taxon>
        <taxon>Oomycota</taxon>
        <taxon>Peronosporomycetes</taxon>
        <taxon>Peronosporales</taxon>
        <taxon>Peronosporaceae</taxon>
        <taxon>Phytophthora</taxon>
    </lineage>
</organism>
<dbReference type="Pfam" id="PF12796">
    <property type="entry name" value="Ank_2"/>
    <property type="match status" value="2"/>
</dbReference>
<evidence type="ECO:0000313" key="5">
    <source>
        <dbReference type="Proteomes" id="UP000709295"/>
    </source>
</evidence>
<reference evidence="4" key="1">
    <citation type="submission" date="2021-01" db="EMBL/GenBank/DDBJ databases">
        <title>Phytophthora aleatoria, a newly-described species from Pinus radiata is distinct from Phytophthora cactorum isolates based on comparative genomics.</title>
        <authorList>
            <person name="Mcdougal R."/>
            <person name="Panda P."/>
            <person name="Williams N."/>
            <person name="Studholme D.J."/>
        </authorList>
    </citation>
    <scope>NUCLEOTIDE SEQUENCE</scope>
    <source>
        <strain evidence="4">NZFS 4037</strain>
    </source>
</reference>
<dbReference type="InterPro" id="IPR050889">
    <property type="entry name" value="Dendritic_Spine_Reg/Scaffold"/>
</dbReference>
<feature type="repeat" description="ANK" evidence="3">
    <location>
        <begin position="171"/>
        <end position="203"/>
    </location>
</feature>
<comment type="caution">
    <text evidence="4">The sequence shown here is derived from an EMBL/GenBank/DDBJ whole genome shotgun (WGS) entry which is preliminary data.</text>
</comment>
<dbReference type="InterPro" id="IPR002110">
    <property type="entry name" value="Ankyrin_rpt"/>
</dbReference>
<evidence type="ECO:0000313" key="4">
    <source>
        <dbReference type="EMBL" id="KAG6949379.1"/>
    </source>
</evidence>
<dbReference type="PANTHER" id="PTHR24166">
    <property type="entry name" value="ROLLING PEBBLES, ISOFORM B"/>
    <property type="match status" value="1"/>
</dbReference>
<dbReference type="PROSITE" id="PS50088">
    <property type="entry name" value="ANK_REPEAT"/>
    <property type="match status" value="5"/>
</dbReference>
<name>A0A8J5M0C5_9STRA</name>
<feature type="repeat" description="ANK" evidence="3">
    <location>
        <begin position="70"/>
        <end position="103"/>
    </location>
</feature>
<feature type="repeat" description="ANK" evidence="3">
    <location>
        <begin position="37"/>
        <end position="69"/>
    </location>
</feature>
<dbReference type="Pfam" id="PF13637">
    <property type="entry name" value="Ank_4"/>
    <property type="match status" value="1"/>
</dbReference>